<feature type="chain" id="PRO_5046331608" description="17 kDa surface antigen" evidence="2">
    <location>
        <begin position="21"/>
        <end position="178"/>
    </location>
</feature>
<dbReference type="RefSeq" id="WP_338504468.1">
    <property type="nucleotide sequence ID" value="NZ_CP145607.1"/>
</dbReference>
<organism evidence="3 4">
    <name type="scientific">Sphingomonas kaistensis</name>
    <dbReference type="NCBI Taxonomy" id="298708"/>
    <lineage>
        <taxon>Bacteria</taxon>
        <taxon>Pseudomonadati</taxon>
        <taxon>Pseudomonadota</taxon>
        <taxon>Alphaproteobacteria</taxon>
        <taxon>Sphingomonadales</taxon>
        <taxon>Sphingomonadaceae</taxon>
        <taxon>Sphingomonas</taxon>
    </lineage>
</organism>
<dbReference type="EMBL" id="CP145607">
    <property type="protein sequence ID" value="WWM71149.1"/>
    <property type="molecule type" value="Genomic_DNA"/>
</dbReference>
<dbReference type="Proteomes" id="UP001382935">
    <property type="component" value="Chromosome"/>
</dbReference>
<feature type="signal peptide" evidence="2">
    <location>
        <begin position="1"/>
        <end position="20"/>
    </location>
</feature>
<evidence type="ECO:0000256" key="2">
    <source>
        <dbReference type="SAM" id="SignalP"/>
    </source>
</evidence>
<keyword evidence="4" id="KW-1185">Reference proteome</keyword>
<feature type="coiled-coil region" evidence="1">
    <location>
        <begin position="27"/>
        <end position="67"/>
    </location>
</feature>
<evidence type="ECO:0008006" key="5">
    <source>
        <dbReference type="Google" id="ProtNLM"/>
    </source>
</evidence>
<evidence type="ECO:0000313" key="4">
    <source>
        <dbReference type="Proteomes" id="UP001382935"/>
    </source>
</evidence>
<keyword evidence="2" id="KW-0732">Signal</keyword>
<proteinExistence type="predicted"/>
<evidence type="ECO:0000256" key="1">
    <source>
        <dbReference type="SAM" id="Coils"/>
    </source>
</evidence>
<evidence type="ECO:0000313" key="3">
    <source>
        <dbReference type="EMBL" id="WWM71149.1"/>
    </source>
</evidence>
<reference evidence="3 4" key="1">
    <citation type="submission" date="2024-02" db="EMBL/GenBank/DDBJ databases">
        <title>Full genome sequence of Sphingomonas kaistensis.</title>
        <authorList>
            <person name="Poletto B.L."/>
            <person name="Silva G."/>
            <person name="Galante D."/>
            <person name="Campos K.R."/>
            <person name="Santos M.B.N."/>
            <person name="Sacchi C.T."/>
        </authorList>
    </citation>
    <scope>NUCLEOTIDE SEQUENCE [LARGE SCALE GENOMIC DNA]</scope>
    <source>
        <strain evidence="3 4">MA4R</strain>
    </source>
</reference>
<accession>A0ABZ2G439</accession>
<sequence>MKPLLLAAGAVALTSPLTLAAPAEAQNRNYNQQVRDCNRDLRRADSRAEYRRELRQCQRDLQRAQRQDARDWRRYSAYDYNRYEPGQRQYYADRYYRDGRYYSQRRLGYNDRIYRGQNGSYYCRRNDGTTGLIVGAGIGALLGNQINIGGSTTLRTIAGGAIGAALGQAITRGDVRCN</sequence>
<name>A0ABZ2G439_9SPHN</name>
<keyword evidence="1" id="KW-0175">Coiled coil</keyword>
<gene>
    <name evidence="3" type="ORF">V6R86_10825</name>
</gene>
<protein>
    <recommendedName>
        <fullName evidence="5">17 kDa surface antigen</fullName>
    </recommendedName>
</protein>